<organism evidence="1 2">
    <name type="scientific">Ditylenchus dipsaci</name>
    <dbReference type="NCBI Taxonomy" id="166011"/>
    <lineage>
        <taxon>Eukaryota</taxon>
        <taxon>Metazoa</taxon>
        <taxon>Ecdysozoa</taxon>
        <taxon>Nematoda</taxon>
        <taxon>Chromadorea</taxon>
        <taxon>Rhabditida</taxon>
        <taxon>Tylenchina</taxon>
        <taxon>Tylenchomorpha</taxon>
        <taxon>Sphaerularioidea</taxon>
        <taxon>Anguinidae</taxon>
        <taxon>Anguininae</taxon>
        <taxon>Ditylenchus</taxon>
    </lineage>
</organism>
<evidence type="ECO:0000313" key="1">
    <source>
        <dbReference type="Proteomes" id="UP000887574"/>
    </source>
</evidence>
<evidence type="ECO:0000313" key="2">
    <source>
        <dbReference type="WBParaSite" id="jg18654"/>
    </source>
</evidence>
<dbReference type="WBParaSite" id="jg18654">
    <property type="protein sequence ID" value="jg18654"/>
    <property type="gene ID" value="jg18654"/>
</dbReference>
<accession>A0A915DE68</accession>
<keyword evidence="1" id="KW-1185">Reference proteome</keyword>
<sequence>MEDDMRISNCTISLIIEETCTAIYQALSRPYLQLPRTANGWRYIAFDCYRKCDRWEACADIEAAKVWIPLL</sequence>
<protein>
    <submittedName>
        <fullName evidence="2">Uncharacterized protein</fullName>
    </submittedName>
</protein>
<dbReference type="Proteomes" id="UP000887574">
    <property type="component" value="Unplaced"/>
</dbReference>
<dbReference type="AlphaFoldDB" id="A0A915DE68"/>
<name>A0A915DE68_9BILA</name>
<reference evidence="2" key="1">
    <citation type="submission" date="2022-11" db="UniProtKB">
        <authorList>
            <consortium name="WormBaseParasite"/>
        </authorList>
    </citation>
    <scope>IDENTIFICATION</scope>
</reference>
<proteinExistence type="predicted"/>